<reference evidence="2 3" key="1">
    <citation type="submission" date="2010-08" db="EMBL/GenBank/DDBJ databases">
        <title>The draft genome of Desulfovibrio fructosovorans JJ.</title>
        <authorList>
            <consortium name="US DOE Joint Genome Institute (JGI-PGF)"/>
            <person name="Lucas S."/>
            <person name="Copeland A."/>
            <person name="Lapidus A."/>
            <person name="Cheng J.-F."/>
            <person name="Bruce D."/>
            <person name="Goodwin L."/>
            <person name="Pitluck S."/>
            <person name="Land M.L."/>
            <person name="Hauser L."/>
            <person name="Chang Y.-J."/>
            <person name="Jeffries C."/>
            <person name="Wall J.D."/>
            <person name="Stahl D.A."/>
            <person name="Arkin A.P."/>
            <person name="Dehal P."/>
            <person name="Stolyar S.M."/>
            <person name="Hazen T.C."/>
            <person name="Woyke T.J."/>
        </authorList>
    </citation>
    <scope>NUCLEOTIDE SEQUENCE [LARGE SCALE GENOMIC DNA]</scope>
    <source>
        <strain evidence="2 3">JJ</strain>
    </source>
</reference>
<name>E1JTF7_SOLFR</name>
<dbReference type="Proteomes" id="UP000006250">
    <property type="component" value="Unassembled WGS sequence"/>
</dbReference>
<dbReference type="AlphaFoldDB" id="E1JTF7"/>
<evidence type="ECO:0000256" key="1">
    <source>
        <dbReference type="ARBA" id="ARBA00008591"/>
    </source>
</evidence>
<dbReference type="Gene3D" id="1.20.58.220">
    <property type="entry name" value="Phosphate transport system protein phou homolog 2, domain 2"/>
    <property type="match status" value="1"/>
</dbReference>
<dbReference type="InterPro" id="IPR002727">
    <property type="entry name" value="DUF47"/>
</dbReference>
<evidence type="ECO:0000313" key="3">
    <source>
        <dbReference type="Proteomes" id="UP000006250"/>
    </source>
</evidence>
<dbReference type="InterPro" id="IPR018445">
    <property type="entry name" value="Put_Phosphate_transp_reg"/>
</dbReference>
<organism evidence="2 3">
    <name type="scientific">Solidesulfovibrio fructosivorans JJ]</name>
    <dbReference type="NCBI Taxonomy" id="596151"/>
    <lineage>
        <taxon>Bacteria</taxon>
        <taxon>Pseudomonadati</taxon>
        <taxon>Thermodesulfobacteriota</taxon>
        <taxon>Desulfovibrionia</taxon>
        <taxon>Desulfovibrionales</taxon>
        <taxon>Desulfovibrionaceae</taxon>
        <taxon>Solidesulfovibrio</taxon>
    </lineage>
</organism>
<dbReference type="PANTHER" id="PTHR36536">
    <property type="entry name" value="UPF0111 PROTEIN HI_1603"/>
    <property type="match status" value="1"/>
</dbReference>
<comment type="caution">
    <text evidence="2">The sequence shown here is derived from an EMBL/GenBank/DDBJ whole genome shotgun (WGS) entry which is preliminary data.</text>
</comment>
<accession>E1JTF7</accession>
<protein>
    <recommendedName>
        <fullName evidence="4">Phosphate transport regulator</fullName>
    </recommendedName>
</protein>
<dbReference type="EMBL" id="AECZ01000004">
    <property type="protein sequence ID" value="EFL52417.1"/>
    <property type="molecule type" value="Genomic_DNA"/>
</dbReference>
<dbReference type="OrthoDB" id="9767431at2"/>
<proteinExistence type="inferred from homology"/>
<dbReference type="Pfam" id="PF01865">
    <property type="entry name" value="PhoU_div"/>
    <property type="match status" value="1"/>
</dbReference>
<dbReference type="eggNOG" id="COG1392">
    <property type="taxonomic scope" value="Bacteria"/>
</dbReference>
<keyword evidence="3" id="KW-1185">Reference proteome</keyword>
<evidence type="ECO:0008006" key="4">
    <source>
        <dbReference type="Google" id="ProtNLM"/>
    </source>
</evidence>
<dbReference type="InterPro" id="IPR038078">
    <property type="entry name" value="PhoU-like_sf"/>
</dbReference>
<gene>
    <name evidence="2" type="ORF">DesfrDRAFT_0906</name>
</gene>
<comment type="similarity">
    <text evidence="1">Belongs to the UPF0111 family.</text>
</comment>
<dbReference type="PANTHER" id="PTHR36536:SF3">
    <property type="entry name" value="UPF0111 PROTEIN HI_1603"/>
    <property type="match status" value="1"/>
</dbReference>
<dbReference type="STRING" id="596151.DesfrDRAFT_0906"/>
<evidence type="ECO:0000313" key="2">
    <source>
        <dbReference type="EMBL" id="EFL52417.1"/>
    </source>
</evidence>
<sequence>MLPRALRFLGPRRKDYLPGLCDHYRPVARGMALLAEALRHCLDASPDDAFAALVGEIDILEGAADKIKRRIRNHLPAAGLMVVDKTLFLDYTKRQDDILDAVLDAAVWLDRDDFVVPPPLRPALEDCVAEAARGVELLEPALAGTVDYILCGGGERDALKKAMQAVRDQHRRVIRAKRALVAAAYGTDMEFGRVYQVVRFVEYVYRASRKAENCADILRAMLAR</sequence>
<dbReference type="RefSeq" id="WP_005991511.1">
    <property type="nucleotide sequence ID" value="NZ_AECZ01000004.1"/>
</dbReference>